<dbReference type="GO" id="GO:0008379">
    <property type="term" value="F:thioredoxin peroxidase activity"/>
    <property type="evidence" value="ECO:0007669"/>
    <property type="project" value="TreeGrafter"/>
</dbReference>
<dbReference type="GO" id="GO:0034599">
    <property type="term" value="P:cellular response to oxidative stress"/>
    <property type="evidence" value="ECO:0007669"/>
    <property type="project" value="TreeGrafter"/>
</dbReference>
<dbReference type="AlphaFoldDB" id="A0AAV9IQ84"/>
<evidence type="ECO:0000256" key="4">
    <source>
        <dbReference type="ARBA" id="ARBA00023002"/>
    </source>
</evidence>
<comment type="catalytic activity">
    <reaction evidence="9">
        <text>a hydroperoxide + [thioredoxin]-dithiol = an alcohol + [thioredoxin]-disulfide + H2O</text>
        <dbReference type="Rhea" id="RHEA:62620"/>
        <dbReference type="Rhea" id="RHEA-COMP:10698"/>
        <dbReference type="Rhea" id="RHEA-COMP:10700"/>
        <dbReference type="ChEBI" id="CHEBI:15377"/>
        <dbReference type="ChEBI" id="CHEBI:29950"/>
        <dbReference type="ChEBI" id="CHEBI:30879"/>
        <dbReference type="ChEBI" id="CHEBI:35924"/>
        <dbReference type="ChEBI" id="CHEBI:50058"/>
        <dbReference type="EC" id="1.11.1.24"/>
    </reaction>
</comment>
<dbReference type="InterPro" id="IPR036249">
    <property type="entry name" value="Thioredoxin-like_sf"/>
</dbReference>
<keyword evidence="4" id="KW-0560">Oxidoreductase</keyword>
<evidence type="ECO:0000256" key="6">
    <source>
        <dbReference type="ARBA" id="ARBA00023284"/>
    </source>
</evidence>
<evidence type="ECO:0000256" key="7">
    <source>
        <dbReference type="ARBA" id="ARBA00032824"/>
    </source>
</evidence>
<evidence type="ECO:0000259" key="10">
    <source>
        <dbReference type="PROSITE" id="PS51352"/>
    </source>
</evidence>
<dbReference type="GO" id="GO:0045454">
    <property type="term" value="P:cell redox homeostasis"/>
    <property type="evidence" value="ECO:0007669"/>
    <property type="project" value="TreeGrafter"/>
</dbReference>
<keyword evidence="5" id="KW-1015">Disulfide bond</keyword>
<dbReference type="GO" id="GO:0005737">
    <property type="term" value="C:cytoplasm"/>
    <property type="evidence" value="ECO:0007669"/>
    <property type="project" value="TreeGrafter"/>
</dbReference>
<evidence type="ECO:0000256" key="5">
    <source>
        <dbReference type="ARBA" id="ARBA00023157"/>
    </source>
</evidence>
<dbReference type="InterPro" id="IPR000866">
    <property type="entry name" value="AhpC/TSA"/>
</dbReference>
<evidence type="ECO:0000313" key="11">
    <source>
        <dbReference type="EMBL" id="KAK4534251.1"/>
    </source>
</evidence>
<reference evidence="11 12" key="1">
    <citation type="submission" date="2022-07" db="EMBL/GenBank/DDBJ databases">
        <title>Genome-wide signatures of adaptation to extreme environments.</title>
        <authorList>
            <person name="Cho C.H."/>
            <person name="Yoon H.S."/>
        </authorList>
    </citation>
    <scope>NUCLEOTIDE SEQUENCE [LARGE SCALE GENOMIC DNA]</scope>
    <source>
        <strain evidence="11 12">DBV 063 E5</strain>
    </source>
</reference>
<dbReference type="CDD" id="cd03017">
    <property type="entry name" value="PRX_BCP"/>
    <property type="match status" value="1"/>
</dbReference>
<keyword evidence="6" id="KW-0676">Redox-active center</keyword>
<evidence type="ECO:0000256" key="9">
    <source>
        <dbReference type="ARBA" id="ARBA00049091"/>
    </source>
</evidence>
<comment type="caution">
    <text evidence="11">The sequence shown here is derived from an EMBL/GenBank/DDBJ whole genome shotgun (WGS) entry which is preliminary data.</text>
</comment>
<dbReference type="EC" id="1.11.1.24" evidence="1"/>
<keyword evidence="3" id="KW-0049">Antioxidant</keyword>
<dbReference type="InterPro" id="IPR050924">
    <property type="entry name" value="Peroxiredoxin_BCP/PrxQ"/>
</dbReference>
<dbReference type="SUPFAM" id="SSF52833">
    <property type="entry name" value="Thioredoxin-like"/>
    <property type="match status" value="1"/>
</dbReference>
<accession>A0AAV9IQ84</accession>
<keyword evidence="2" id="KW-0575">Peroxidase</keyword>
<keyword evidence="12" id="KW-1185">Reference proteome</keyword>
<evidence type="ECO:0000256" key="8">
    <source>
        <dbReference type="ARBA" id="ARBA00038489"/>
    </source>
</evidence>
<name>A0AAV9IQ84_CYACA</name>
<evidence type="ECO:0000256" key="1">
    <source>
        <dbReference type="ARBA" id="ARBA00013017"/>
    </source>
</evidence>
<feature type="domain" description="Thioredoxin" evidence="10">
    <location>
        <begin position="1"/>
        <end position="151"/>
    </location>
</feature>
<gene>
    <name evidence="11" type="ORF">CDCA_CDCA01G0276</name>
</gene>
<evidence type="ECO:0000313" key="12">
    <source>
        <dbReference type="Proteomes" id="UP001301350"/>
    </source>
</evidence>
<dbReference type="Proteomes" id="UP001301350">
    <property type="component" value="Unassembled WGS sequence"/>
</dbReference>
<dbReference type="PROSITE" id="PS51352">
    <property type="entry name" value="THIOREDOXIN_2"/>
    <property type="match status" value="1"/>
</dbReference>
<dbReference type="EMBL" id="JANCYW010000001">
    <property type="protein sequence ID" value="KAK4534251.1"/>
    <property type="molecule type" value="Genomic_DNA"/>
</dbReference>
<dbReference type="PANTHER" id="PTHR42801">
    <property type="entry name" value="THIOREDOXIN-DEPENDENT PEROXIDE REDUCTASE"/>
    <property type="match status" value="1"/>
</dbReference>
<evidence type="ECO:0000256" key="2">
    <source>
        <dbReference type="ARBA" id="ARBA00022559"/>
    </source>
</evidence>
<dbReference type="InterPro" id="IPR013766">
    <property type="entry name" value="Thioredoxin_domain"/>
</dbReference>
<dbReference type="Gene3D" id="3.40.30.10">
    <property type="entry name" value="Glutaredoxin"/>
    <property type="match status" value="1"/>
</dbReference>
<evidence type="ECO:0000256" key="3">
    <source>
        <dbReference type="ARBA" id="ARBA00022862"/>
    </source>
</evidence>
<organism evidence="11 12">
    <name type="scientific">Cyanidium caldarium</name>
    <name type="common">Red alga</name>
    <dbReference type="NCBI Taxonomy" id="2771"/>
    <lineage>
        <taxon>Eukaryota</taxon>
        <taxon>Rhodophyta</taxon>
        <taxon>Bangiophyceae</taxon>
        <taxon>Cyanidiales</taxon>
        <taxon>Cyanidiaceae</taxon>
        <taxon>Cyanidium</taxon>
    </lineage>
</organism>
<dbReference type="Pfam" id="PF00578">
    <property type="entry name" value="AhpC-TSA"/>
    <property type="match status" value="1"/>
</dbReference>
<proteinExistence type="inferred from homology"/>
<dbReference type="PANTHER" id="PTHR42801:SF4">
    <property type="entry name" value="AHPC_TSA FAMILY PROTEIN"/>
    <property type="match status" value="1"/>
</dbReference>
<sequence>MQVGEVAQTFAATDHRGEPFDTAAFRDKRPVVIFFFPKAFTTGCTRQACAFRDSAAAFQALDAEVIGVSADPPEVLRDFAAKYNLPYRLVSDADGSLRKKFQVPRSMMGLLAGRVTYIIGRSGRLLDTYNSQLSWTQHVTVARAALEAESKAPAGAQATTSA</sequence>
<comment type="similarity">
    <text evidence="8">Belongs to the peroxiredoxin family. BCP/PrxQ subfamily.</text>
</comment>
<protein>
    <recommendedName>
        <fullName evidence="1">thioredoxin-dependent peroxiredoxin</fullName>
        <ecNumber evidence="1">1.11.1.24</ecNumber>
    </recommendedName>
    <alternativeName>
        <fullName evidence="7">Thioredoxin peroxidase</fullName>
    </alternativeName>
</protein>